<reference evidence="1 2" key="1">
    <citation type="submission" date="2018-11" db="EMBL/GenBank/DDBJ databases">
        <title>Erythrobacter spongiae sp. nov., isolated from a marine sponge.</title>
        <authorList>
            <person name="Zhuang L."/>
            <person name="Luo L."/>
        </authorList>
    </citation>
    <scope>NUCLEOTIDE SEQUENCE [LARGE SCALE GENOMIC DNA]</scope>
    <source>
        <strain evidence="1 2">HN-E23</strain>
    </source>
</reference>
<proteinExistence type="predicted"/>
<dbReference type="EMBL" id="RPFZ01000001">
    <property type="protein sequence ID" value="RPF71519.1"/>
    <property type="molecule type" value="Genomic_DNA"/>
</dbReference>
<evidence type="ECO:0000313" key="2">
    <source>
        <dbReference type="Proteomes" id="UP000275232"/>
    </source>
</evidence>
<sequence>MTYDPFAQFADNPMAPAEECFPVTPADDADLARVTKAIYIGEGGDIVVRTLANDEDVTFRNVPAGAVLSLRVRAVRSAGTTAGAIVGLA</sequence>
<dbReference type="AlphaFoldDB" id="A0A3N5CY02"/>
<comment type="caution">
    <text evidence="1">The sequence shown here is derived from an EMBL/GenBank/DDBJ whole genome shotgun (WGS) entry which is preliminary data.</text>
</comment>
<name>A0A3N5CY02_9SPHN</name>
<gene>
    <name evidence="1" type="ORF">EG799_07750</name>
</gene>
<dbReference type="Proteomes" id="UP000275232">
    <property type="component" value="Unassembled WGS sequence"/>
</dbReference>
<keyword evidence="2" id="KW-1185">Reference proteome</keyword>
<protein>
    <submittedName>
        <fullName evidence="1">Uncharacterized protein</fullName>
    </submittedName>
</protein>
<evidence type="ECO:0000313" key="1">
    <source>
        <dbReference type="EMBL" id="RPF71519.1"/>
    </source>
</evidence>
<dbReference type="OrthoDB" id="7916272at2"/>
<organism evidence="1 2">
    <name type="scientific">Aurantiacibacter spongiae</name>
    <dbReference type="NCBI Taxonomy" id="2488860"/>
    <lineage>
        <taxon>Bacteria</taxon>
        <taxon>Pseudomonadati</taxon>
        <taxon>Pseudomonadota</taxon>
        <taxon>Alphaproteobacteria</taxon>
        <taxon>Sphingomonadales</taxon>
        <taxon>Erythrobacteraceae</taxon>
        <taxon>Aurantiacibacter</taxon>
    </lineage>
</organism>
<accession>A0A3N5CY02</accession>
<dbReference type="RefSeq" id="WP_123880054.1">
    <property type="nucleotide sequence ID" value="NZ_RPFZ01000001.1"/>
</dbReference>